<keyword evidence="1" id="KW-0677">Repeat</keyword>
<accession>A0AAW9JVB5</accession>
<dbReference type="InterPro" id="IPR053213">
    <property type="entry name" value="RLP29"/>
</dbReference>
<dbReference type="Pfam" id="PF23598">
    <property type="entry name" value="LRR_14"/>
    <property type="match status" value="1"/>
</dbReference>
<dbReference type="FunFam" id="3.80.10.10:FF:000383">
    <property type="entry name" value="Leucine-rich repeat receptor protein kinase EMS1"/>
    <property type="match status" value="1"/>
</dbReference>
<dbReference type="Gene3D" id="3.80.10.10">
    <property type="entry name" value="Ribonuclease Inhibitor"/>
    <property type="match status" value="1"/>
</dbReference>
<reference evidence="3" key="1">
    <citation type="submission" date="2023-08" db="EMBL/GenBank/DDBJ databases">
        <title>Genomic characterization of piscicolin 126 produced by Carnobacterium maltaromaticum CM22 strain isolated from salmon (Salmo salar).</title>
        <authorList>
            <person name="Gonzalez-Gragera E."/>
            <person name="Garcia-Lopez J.D."/>
            <person name="Teso-Perez C."/>
            <person name="Gimenez-Hernandez I."/>
            <person name="Peralta-Sanchez J.M."/>
            <person name="Valdivia E."/>
            <person name="Montalban-Lopez M."/>
            <person name="Martin-Platero A.M."/>
            <person name="Banos A."/>
            <person name="Martinez-Bueno M."/>
        </authorList>
    </citation>
    <scope>NUCLEOTIDE SEQUENCE</scope>
    <source>
        <strain evidence="3">CM22</strain>
    </source>
</reference>
<dbReference type="SUPFAM" id="SSF52058">
    <property type="entry name" value="L domain-like"/>
    <property type="match status" value="1"/>
</dbReference>
<gene>
    <name evidence="3" type="ORF">RAK27_11160</name>
</gene>
<organism evidence="3 4">
    <name type="scientific">Carnobacterium maltaromaticum</name>
    <name type="common">Carnobacterium piscicola</name>
    <dbReference type="NCBI Taxonomy" id="2751"/>
    <lineage>
        <taxon>Bacteria</taxon>
        <taxon>Bacillati</taxon>
        <taxon>Bacillota</taxon>
        <taxon>Bacilli</taxon>
        <taxon>Lactobacillales</taxon>
        <taxon>Carnobacteriaceae</taxon>
        <taxon>Carnobacterium</taxon>
    </lineage>
</organism>
<dbReference type="PRINTS" id="PR00019">
    <property type="entry name" value="LEURICHRPT"/>
</dbReference>
<dbReference type="InterPro" id="IPR055414">
    <property type="entry name" value="LRR_R13L4/SHOC2-like"/>
</dbReference>
<evidence type="ECO:0000256" key="1">
    <source>
        <dbReference type="ARBA" id="ARBA00022737"/>
    </source>
</evidence>
<name>A0AAW9JVB5_CARML</name>
<proteinExistence type="predicted"/>
<dbReference type="RefSeq" id="WP_322809107.1">
    <property type="nucleotide sequence ID" value="NZ_JAVBVO010000003.1"/>
</dbReference>
<sequence>MNKRKIGLLMIYFLVISGFYSLQGLQTKEVLAKGINDNPLDTIIELDPNGNKLLGSDYEANRPVVRPAYQGDYSELFKDVTGPKGIFTGFYDRDNNNATFQHLQYFKLNDSLIYRNVGQYNNKKIALKVDFLGPRNATAGYQVGLMKDGSLYLNTKEDAPLLYQLVYDEAGFPPVPNILMDMPNEMFVGATGGGYAPTINMNYSNVNKVYLSIPEKWKGIPGMWGNTEYPVKRGYKLANESITNYQNVDLFQMEIDSSKMNIAISEFNILSDNNQKSLLFGRVVGNFTTYTTLFKTSIKTAYVPFYMPVRGNGVENSNKFEAKYDVGQAVIDAYAAYLPESLKIIAEDRQGYFENLQSTPDPIQFFEKDNVTRISGITTKAIGNKKLEITISKAVLQKLQTNQVNMKLNFSNLISSKVLGNYNSAKRIYEVPLTFYNIRTSKGMELKSEETVVNAEIIPNIYGEPNPVEVWIDSNSNDLNPKDLVKNGVTTIPGDTLKMSIEGYQLFNEAKTYNVSVKLASTKTPSLTKIIVVPVTVKRGNIITRPYFENQTWIIDEINRQLQKNIGLNVYESDLPKIKSIVLNKSYYGEHIPLTIQSLKNLEILDLTNVNLTGSLPNELGNLPKLNTLRVKGNTIYGTIPVSLANLSNLTSLDLSNNQLSSQIPTELTTLSKLNVLDVSANKLIWKIPEFRNQFITSNFSDNQITYDSATKPSFVKNGDYTFIANGDKTLQFVGKEAVFSEETKIKPFDSANSGYFDLAVQNPKTGNKESLYPGHFYTIKDRSNGNVLYSGQASSAVLIDYRSDIEYEVTLDQTYNNPANKWIVKGKIPELKFEDVPNKLSLKTAVNEDERNTDLSIVGELTIFDNRDSGNKWSLKMKPSSLMEGSQKLEGEYVYIDSQGVEKPLLTDQSELIEQSQDSYGEVIPISAHWGGTQGLKYHLKAGNRIGIYQGMITWILEDAP</sequence>
<evidence type="ECO:0000313" key="3">
    <source>
        <dbReference type="EMBL" id="MDZ5759219.1"/>
    </source>
</evidence>
<protein>
    <submittedName>
        <fullName evidence="3">Leucine-rich repeat domain-containing protein</fullName>
    </submittedName>
</protein>
<dbReference type="PROSITE" id="PS51450">
    <property type="entry name" value="LRR"/>
    <property type="match status" value="1"/>
</dbReference>
<dbReference type="PANTHER" id="PTHR48009:SF7">
    <property type="entry name" value="LEUCINE-RICH REPEAT (LRR) FAMILY PROTEIN"/>
    <property type="match status" value="1"/>
</dbReference>
<dbReference type="EMBL" id="JAVBVO010000003">
    <property type="protein sequence ID" value="MDZ5759219.1"/>
    <property type="molecule type" value="Genomic_DNA"/>
</dbReference>
<dbReference type="Proteomes" id="UP001290462">
    <property type="component" value="Unassembled WGS sequence"/>
</dbReference>
<evidence type="ECO:0000313" key="4">
    <source>
        <dbReference type="Proteomes" id="UP001290462"/>
    </source>
</evidence>
<evidence type="ECO:0000259" key="2">
    <source>
        <dbReference type="Pfam" id="PF23598"/>
    </source>
</evidence>
<feature type="domain" description="Disease resistance R13L4/SHOC-2-like LRR" evidence="2">
    <location>
        <begin position="583"/>
        <end position="682"/>
    </location>
</feature>
<dbReference type="AlphaFoldDB" id="A0AAW9JVB5"/>
<dbReference type="InterPro" id="IPR032675">
    <property type="entry name" value="LRR_dom_sf"/>
</dbReference>
<dbReference type="InterPro" id="IPR001611">
    <property type="entry name" value="Leu-rich_rpt"/>
</dbReference>
<comment type="caution">
    <text evidence="3">The sequence shown here is derived from an EMBL/GenBank/DDBJ whole genome shotgun (WGS) entry which is preliminary data.</text>
</comment>
<dbReference type="PANTHER" id="PTHR48009">
    <property type="entry name" value="LEUCINE-RICH REPEAT (LRR) FAMILY PROTEIN"/>
    <property type="match status" value="1"/>
</dbReference>